<evidence type="ECO:0000313" key="3">
    <source>
        <dbReference type="Proteomes" id="UP001596328"/>
    </source>
</evidence>
<organism evidence="2 3">
    <name type="scientific">Halobium palmae</name>
    <dbReference type="NCBI Taxonomy" id="1776492"/>
    <lineage>
        <taxon>Archaea</taxon>
        <taxon>Methanobacteriati</taxon>
        <taxon>Methanobacteriota</taxon>
        <taxon>Stenosarchaea group</taxon>
        <taxon>Halobacteria</taxon>
        <taxon>Halobacteriales</taxon>
        <taxon>Haloferacaceae</taxon>
        <taxon>Halobium</taxon>
    </lineage>
</organism>
<gene>
    <name evidence="2" type="ORF">ACFQE1_18415</name>
</gene>
<keyword evidence="3" id="KW-1185">Reference proteome</keyword>
<dbReference type="AlphaFoldDB" id="A0ABD5S3W9"/>
<feature type="compositionally biased region" description="Basic and acidic residues" evidence="1">
    <location>
        <begin position="1"/>
        <end position="20"/>
    </location>
</feature>
<dbReference type="Proteomes" id="UP001596328">
    <property type="component" value="Unassembled WGS sequence"/>
</dbReference>
<feature type="non-terminal residue" evidence="2">
    <location>
        <position position="53"/>
    </location>
</feature>
<proteinExistence type="predicted"/>
<sequence length="53" mass="5705">MELDRFVERVRGDDGAESPREGVALFVDGPNVLRDEFDVEVDDVGEAADAAGP</sequence>
<protein>
    <submittedName>
        <fullName evidence="2">NYN domain-containing protein</fullName>
    </submittedName>
</protein>
<feature type="region of interest" description="Disordered" evidence="1">
    <location>
        <begin position="1"/>
        <end position="21"/>
    </location>
</feature>
<accession>A0ABD5S3W9</accession>
<evidence type="ECO:0000313" key="2">
    <source>
        <dbReference type="EMBL" id="MFC6726300.1"/>
    </source>
</evidence>
<name>A0ABD5S3W9_9EURY</name>
<evidence type="ECO:0000256" key="1">
    <source>
        <dbReference type="SAM" id="MobiDB-lite"/>
    </source>
</evidence>
<dbReference type="EMBL" id="JBHSWU010001018">
    <property type="protein sequence ID" value="MFC6726300.1"/>
    <property type="molecule type" value="Genomic_DNA"/>
</dbReference>
<reference evidence="2 3" key="1">
    <citation type="journal article" date="2019" name="Int. J. Syst. Evol. Microbiol.">
        <title>The Global Catalogue of Microorganisms (GCM) 10K type strain sequencing project: providing services to taxonomists for standard genome sequencing and annotation.</title>
        <authorList>
            <consortium name="The Broad Institute Genomics Platform"/>
            <consortium name="The Broad Institute Genome Sequencing Center for Infectious Disease"/>
            <person name="Wu L."/>
            <person name="Ma J."/>
        </authorList>
    </citation>
    <scope>NUCLEOTIDE SEQUENCE [LARGE SCALE GENOMIC DNA]</scope>
    <source>
        <strain evidence="2 3">NBRC 111368</strain>
    </source>
</reference>
<comment type="caution">
    <text evidence="2">The sequence shown here is derived from an EMBL/GenBank/DDBJ whole genome shotgun (WGS) entry which is preliminary data.</text>
</comment>